<name>I1XK82_METNJ</name>
<dbReference type="SUPFAM" id="SSF56801">
    <property type="entry name" value="Acetyl-CoA synthetase-like"/>
    <property type="match status" value="1"/>
</dbReference>
<proteinExistence type="predicted"/>
<evidence type="ECO:0000259" key="1">
    <source>
        <dbReference type="Pfam" id="PF00501"/>
    </source>
</evidence>
<dbReference type="Pfam" id="PF00501">
    <property type="entry name" value="AMP-binding"/>
    <property type="match status" value="1"/>
</dbReference>
<dbReference type="eggNOG" id="COG1022">
    <property type="taxonomic scope" value="Bacteria"/>
</dbReference>
<dbReference type="Proteomes" id="UP000009144">
    <property type="component" value="Chromosome"/>
</dbReference>
<dbReference type="EC" id="6.2.1.3" evidence="2"/>
<dbReference type="KEGG" id="mej:Q7A_1984"/>
<dbReference type="STRING" id="754476.Q7A_1984"/>
<reference evidence="2 3" key="2">
    <citation type="journal article" date="2013" name="Int. J. Syst. Evol. Microbiol.">
        <title>Methylophaga nitratireducenticrescens sp. nov. and Methylophaga frappieri sp. nov., isolated from the biofilm of the methanol-fed denitrification system treating the seawater at the Montreal Biodome.</title>
        <authorList>
            <person name="Villeneuve C."/>
            <person name="Martineau C."/>
            <person name="Mauffrey F."/>
            <person name="Villemur R."/>
        </authorList>
    </citation>
    <scope>NUCLEOTIDE SEQUENCE [LARGE SCALE GENOMIC DNA]</scope>
    <source>
        <strain evidence="2 3">JAM1</strain>
    </source>
</reference>
<organism evidence="2 3">
    <name type="scientific">Methylophaga nitratireducenticrescens</name>
    <dbReference type="NCBI Taxonomy" id="754476"/>
    <lineage>
        <taxon>Bacteria</taxon>
        <taxon>Pseudomonadati</taxon>
        <taxon>Pseudomonadota</taxon>
        <taxon>Gammaproteobacteria</taxon>
        <taxon>Thiotrichales</taxon>
        <taxon>Piscirickettsiaceae</taxon>
        <taxon>Methylophaga</taxon>
    </lineage>
</organism>
<dbReference type="AlphaFoldDB" id="I1XK82"/>
<gene>
    <name evidence="2" type="ordered locus">Q7A_1984</name>
</gene>
<protein>
    <submittedName>
        <fullName evidence="2">Long-chain-fatty-acid--CoA ligase</fullName>
        <ecNumber evidence="2">6.2.1.3</ecNumber>
    </submittedName>
</protein>
<dbReference type="Gene3D" id="3.40.50.12780">
    <property type="entry name" value="N-terminal domain of ligase-like"/>
    <property type="match status" value="1"/>
</dbReference>
<dbReference type="GO" id="GO:0004467">
    <property type="term" value="F:long-chain fatty acid-CoA ligase activity"/>
    <property type="evidence" value="ECO:0007669"/>
    <property type="project" value="UniProtKB-EC"/>
</dbReference>
<evidence type="ECO:0000313" key="3">
    <source>
        <dbReference type="Proteomes" id="UP000009144"/>
    </source>
</evidence>
<dbReference type="InterPro" id="IPR000873">
    <property type="entry name" value="AMP-dep_synth/lig_dom"/>
</dbReference>
<dbReference type="InterPro" id="IPR042099">
    <property type="entry name" value="ANL_N_sf"/>
</dbReference>
<dbReference type="RefSeq" id="WP_014707170.1">
    <property type="nucleotide sequence ID" value="NC_017857.3"/>
</dbReference>
<sequence>MNSKILQAFEKLAVEQPDKICVLDGVQQRTRQQLMQQVEAVAAELIQYQHQVIGLLADNSVQWLIMDLAAQRAGVILLPLPLFFTPDQLQHALQSAGAIGLIHDRPLMIDNNFLGESHFVKSLMMTFTACLNTSVIALPPGTAKITFTSGSTADPKGVCLSNDNQYQVCQSLLTVLQMQNVRHLALLPLSTLLENIAGLYTPLLSGGEVILLSMEETGFSGSLSGKLYQLLTTLSHYQPESLILVPELLSALLLAAEQGWKPPESIRFIAVGGSRVASEMIERARKFGLPVYEGYGLSECSSVVSLNTPTHDKPGTAGKVLPHVVIQIEEGEIVVNGNAFLGYIGTAMPQLNTVSTGDMGYLDQDGFLVIHGRKKQLLISSYGRNINPEWVESEALAHPEIMQCVLFGDAKPYCTALIHTRLSDAELENWLLQVNKKLPAYAQITQWQRLEQPLTAKAGLLTANGRPRRDRIFNYFQNELESIYQEPQYGIF</sequence>
<dbReference type="HOGENOM" id="CLU_000022_59_9_6"/>
<keyword evidence="3" id="KW-1185">Reference proteome</keyword>
<accession>I1XK82</accession>
<keyword evidence="2" id="KW-0436">Ligase</keyword>
<dbReference type="PANTHER" id="PTHR43201">
    <property type="entry name" value="ACYL-COA SYNTHETASE"/>
    <property type="match status" value="1"/>
</dbReference>
<reference evidence="2 3" key="1">
    <citation type="journal article" date="2012" name="J. Bacteriol.">
        <title>Complete genome sequences of Methylophaga sp. strain JAM1 and Methylophaga sp. strain JAM7.</title>
        <authorList>
            <person name="Villeneuve C."/>
            <person name="Martineau C."/>
            <person name="Mauffrey F."/>
            <person name="Villemur R."/>
        </authorList>
    </citation>
    <scope>NUCLEOTIDE SEQUENCE [LARGE SCALE GENOMIC DNA]</scope>
    <source>
        <strain evidence="2 3">JAM1</strain>
    </source>
</reference>
<feature type="domain" description="AMP-dependent synthetase/ligase" evidence="1">
    <location>
        <begin position="9"/>
        <end position="344"/>
    </location>
</feature>
<evidence type="ECO:0000313" key="2">
    <source>
        <dbReference type="EMBL" id="AFI84801.1"/>
    </source>
</evidence>
<dbReference type="GO" id="GO:0031956">
    <property type="term" value="F:medium-chain fatty acid-CoA ligase activity"/>
    <property type="evidence" value="ECO:0007669"/>
    <property type="project" value="TreeGrafter"/>
</dbReference>
<dbReference type="EMBL" id="CP003390">
    <property type="protein sequence ID" value="AFI84801.1"/>
    <property type="molecule type" value="Genomic_DNA"/>
</dbReference>
<dbReference type="OrthoDB" id="9803968at2"/>
<dbReference type="Pfam" id="PF23562">
    <property type="entry name" value="AMP-binding_C_3"/>
    <property type="match status" value="1"/>
</dbReference>
<dbReference type="PATRIC" id="fig|754476.3.peg.1962"/>
<dbReference type="PANTHER" id="PTHR43201:SF32">
    <property type="entry name" value="2-SUCCINYLBENZOATE--COA LIGASE, CHLOROPLASTIC_PEROXISOMAL"/>
    <property type="match status" value="1"/>
</dbReference>